<dbReference type="Proteomes" id="UP000266861">
    <property type="component" value="Unassembled WGS sequence"/>
</dbReference>
<evidence type="ECO:0000313" key="3">
    <source>
        <dbReference type="Proteomes" id="UP000266861"/>
    </source>
</evidence>
<feature type="domain" description="VLIG-type G" evidence="1">
    <location>
        <begin position="1"/>
        <end position="125"/>
    </location>
</feature>
<evidence type="ECO:0000313" key="2">
    <source>
        <dbReference type="EMBL" id="RHZ71347.1"/>
    </source>
</evidence>
<name>A0A397I902_9GLOM</name>
<dbReference type="GO" id="GO:0005525">
    <property type="term" value="F:GTP binding"/>
    <property type="evidence" value="ECO:0007669"/>
    <property type="project" value="InterPro"/>
</dbReference>
<sequence length="474" mass="56250">MARLENAVMAPDILMVQHVSERISSRLSEPEERFRNALQEALKIADKQNTVMGVSSVKCLQILDKRIKKGQLLKLFRPFKDGATAHALPSRQYHQDVINLYNSILNDCKNSQRKIEFAKWSSLIQDYWRAVSHEDFAVRFKNIKEIYEFIDLGKRITKVKETIDEAFFKHEEQITQKFRSELQKWSHEDKKNSDLKNKCSELIKEGLKDVPRFNENCEGCKKTNKERENLKTYLKENKTDERCEIEIKGYIKQHYNLTFIKLTRILDAHFIRKGFSSECLEIINKGIEEIIQGERFSDEELIEQIDQEVKDEFGHVESLFNQYKKEILPDLYKCKAFEFGVGSFTIERCLDNTDVNEIEKKLDDLTDIIFKRRNSRHFYPGIVRDLRKEIDNILNEISKSWNQRFISEFKRNVNLYALLMFKTKMVSYQENWDRENGPLSVLDQKKEEYIKLIDAQFQYRFTLVSESHIIGIIY</sequence>
<reference evidence="2 3" key="1">
    <citation type="submission" date="2018-08" db="EMBL/GenBank/DDBJ databases">
        <title>Genome and evolution of the arbuscular mycorrhizal fungus Diversispora epigaea (formerly Glomus versiforme) and its bacterial endosymbionts.</title>
        <authorList>
            <person name="Sun X."/>
            <person name="Fei Z."/>
            <person name="Harrison M."/>
        </authorList>
    </citation>
    <scope>NUCLEOTIDE SEQUENCE [LARGE SCALE GENOMIC DNA]</scope>
    <source>
        <strain evidence="2 3">IT104</strain>
    </source>
</reference>
<proteinExistence type="predicted"/>
<accession>A0A397I902</accession>
<dbReference type="OrthoDB" id="1597724at2759"/>
<gene>
    <name evidence="2" type="ORF">Glove_259g10</name>
</gene>
<evidence type="ECO:0000259" key="1">
    <source>
        <dbReference type="PROSITE" id="PS51717"/>
    </source>
</evidence>
<dbReference type="STRING" id="1348612.A0A397I902"/>
<dbReference type="AlphaFoldDB" id="A0A397I902"/>
<dbReference type="InterPro" id="IPR030383">
    <property type="entry name" value="G_VLIG_dom"/>
</dbReference>
<comment type="caution">
    <text evidence="2">The sequence shown here is derived from an EMBL/GenBank/DDBJ whole genome shotgun (WGS) entry which is preliminary data.</text>
</comment>
<dbReference type="PROSITE" id="PS51717">
    <property type="entry name" value="G_VLIG"/>
    <property type="match status" value="1"/>
</dbReference>
<keyword evidence="3" id="KW-1185">Reference proteome</keyword>
<organism evidence="2 3">
    <name type="scientific">Diversispora epigaea</name>
    <dbReference type="NCBI Taxonomy" id="1348612"/>
    <lineage>
        <taxon>Eukaryota</taxon>
        <taxon>Fungi</taxon>
        <taxon>Fungi incertae sedis</taxon>
        <taxon>Mucoromycota</taxon>
        <taxon>Glomeromycotina</taxon>
        <taxon>Glomeromycetes</taxon>
        <taxon>Diversisporales</taxon>
        <taxon>Diversisporaceae</taxon>
        <taxon>Diversispora</taxon>
    </lineage>
</organism>
<dbReference type="EMBL" id="PQFF01000237">
    <property type="protein sequence ID" value="RHZ71347.1"/>
    <property type="molecule type" value="Genomic_DNA"/>
</dbReference>
<protein>
    <recommendedName>
        <fullName evidence="1">VLIG-type G domain-containing protein</fullName>
    </recommendedName>
</protein>